<dbReference type="EMBL" id="AYSA01000098">
    <property type="protein sequence ID" value="ESZ97177.1"/>
    <property type="molecule type" value="Genomic_DNA"/>
</dbReference>
<dbReference type="OrthoDB" id="410651at2759"/>
<evidence type="ECO:0000313" key="7">
    <source>
        <dbReference type="Proteomes" id="UP000019487"/>
    </source>
</evidence>
<dbReference type="InterPro" id="IPR001129">
    <property type="entry name" value="Membr-assoc_MAPEG"/>
</dbReference>
<reference evidence="6 7" key="1">
    <citation type="journal article" date="2014" name="Genome Announc.">
        <title>Draft genome sequence of Sclerotinia borealis, a psychrophilic plant pathogenic fungus.</title>
        <authorList>
            <person name="Mardanov A.V."/>
            <person name="Beletsky A.V."/>
            <person name="Kadnikov V.V."/>
            <person name="Ignatov A.N."/>
            <person name="Ravin N.V."/>
        </authorList>
    </citation>
    <scope>NUCLEOTIDE SEQUENCE [LARGE SCALE GENOMIC DNA]</scope>
    <source>
        <strain evidence="7">F-4157</strain>
    </source>
</reference>
<sequence>MVTITLDPDYGYVILAATSTFILNLVHGINTGTYRKAAKIDYPAAYAPSSRTDADAHRFNCAQRSHANFTENHSVAVTAMLVSGLQFPRTAAVLGGFWSLSRWAYMRGYSRGGAGGKGRYEGIAFWGFQLGLMGMCGWMGGEDGVGGVCDKRDVREVRDEMGWDLGGDWGVIL</sequence>
<evidence type="ECO:0000256" key="2">
    <source>
        <dbReference type="ARBA" id="ARBA00022692"/>
    </source>
</evidence>
<protein>
    <submittedName>
        <fullName evidence="6">Putative Microsomal glutathione S-transferase 3</fullName>
    </submittedName>
</protein>
<keyword evidence="2 5" id="KW-0812">Transmembrane</keyword>
<dbReference type="InterPro" id="IPR023352">
    <property type="entry name" value="MAPEG-like_dom_sf"/>
</dbReference>
<dbReference type="GO" id="GO:0016020">
    <property type="term" value="C:membrane"/>
    <property type="evidence" value="ECO:0007669"/>
    <property type="project" value="UniProtKB-SubCell"/>
</dbReference>
<evidence type="ECO:0000256" key="3">
    <source>
        <dbReference type="ARBA" id="ARBA00022989"/>
    </source>
</evidence>
<dbReference type="PANTHER" id="PTHR10250">
    <property type="entry name" value="MICROSOMAL GLUTATHIONE S-TRANSFERASE"/>
    <property type="match status" value="1"/>
</dbReference>
<evidence type="ECO:0000256" key="5">
    <source>
        <dbReference type="SAM" id="Phobius"/>
    </source>
</evidence>
<keyword evidence="3 5" id="KW-1133">Transmembrane helix</keyword>
<dbReference type="Pfam" id="PF01124">
    <property type="entry name" value="MAPEG"/>
    <property type="match status" value="1"/>
</dbReference>
<proteinExistence type="predicted"/>
<keyword evidence="6" id="KW-0808">Transferase</keyword>
<comment type="subcellular location">
    <subcellularLocation>
        <location evidence="1">Membrane</location>
        <topology evidence="1">Multi-pass membrane protein</topology>
    </subcellularLocation>
</comment>
<dbReference type="GO" id="GO:0004364">
    <property type="term" value="F:glutathione transferase activity"/>
    <property type="evidence" value="ECO:0007669"/>
    <property type="project" value="TreeGrafter"/>
</dbReference>
<dbReference type="Proteomes" id="UP000019487">
    <property type="component" value="Unassembled WGS sequence"/>
</dbReference>
<organism evidence="6 7">
    <name type="scientific">Sclerotinia borealis (strain F-4128)</name>
    <dbReference type="NCBI Taxonomy" id="1432307"/>
    <lineage>
        <taxon>Eukaryota</taxon>
        <taxon>Fungi</taxon>
        <taxon>Dikarya</taxon>
        <taxon>Ascomycota</taxon>
        <taxon>Pezizomycotina</taxon>
        <taxon>Leotiomycetes</taxon>
        <taxon>Helotiales</taxon>
        <taxon>Sclerotiniaceae</taxon>
        <taxon>Sclerotinia</taxon>
    </lineage>
</organism>
<name>W9CK47_SCLBF</name>
<evidence type="ECO:0000256" key="1">
    <source>
        <dbReference type="ARBA" id="ARBA00004141"/>
    </source>
</evidence>
<dbReference type="SUPFAM" id="SSF161084">
    <property type="entry name" value="MAPEG domain-like"/>
    <property type="match status" value="1"/>
</dbReference>
<dbReference type="HOGENOM" id="CLU_110291_1_1_1"/>
<gene>
    <name evidence="6" type="ORF">SBOR_2433</name>
</gene>
<dbReference type="AlphaFoldDB" id="W9CK47"/>
<dbReference type="GO" id="GO:0005783">
    <property type="term" value="C:endoplasmic reticulum"/>
    <property type="evidence" value="ECO:0007669"/>
    <property type="project" value="TreeGrafter"/>
</dbReference>
<accession>W9CK47</accession>
<comment type="caution">
    <text evidence="6">The sequence shown here is derived from an EMBL/GenBank/DDBJ whole genome shotgun (WGS) entry which is preliminary data.</text>
</comment>
<dbReference type="GO" id="GO:0005635">
    <property type="term" value="C:nuclear envelope"/>
    <property type="evidence" value="ECO:0007669"/>
    <property type="project" value="TreeGrafter"/>
</dbReference>
<dbReference type="GO" id="GO:0004602">
    <property type="term" value="F:glutathione peroxidase activity"/>
    <property type="evidence" value="ECO:0007669"/>
    <property type="project" value="TreeGrafter"/>
</dbReference>
<keyword evidence="7" id="KW-1185">Reference proteome</keyword>
<dbReference type="InterPro" id="IPR050997">
    <property type="entry name" value="MAPEG"/>
</dbReference>
<feature type="transmembrane region" description="Helical" evidence="5">
    <location>
        <begin position="12"/>
        <end position="29"/>
    </location>
</feature>
<evidence type="ECO:0000313" key="6">
    <source>
        <dbReference type="EMBL" id="ESZ97177.1"/>
    </source>
</evidence>
<dbReference type="Gene3D" id="1.20.120.550">
    <property type="entry name" value="Membrane associated eicosanoid/glutathione metabolism-like domain"/>
    <property type="match status" value="1"/>
</dbReference>
<evidence type="ECO:0000256" key="4">
    <source>
        <dbReference type="ARBA" id="ARBA00023136"/>
    </source>
</evidence>
<dbReference type="PANTHER" id="PTHR10250:SF26">
    <property type="entry name" value="GLUTATHIONE S-TRANSFERASE 3, MITOCHONDRIAL"/>
    <property type="match status" value="1"/>
</dbReference>
<keyword evidence="4 5" id="KW-0472">Membrane</keyword>
<dbReference type="STRING" id="1432307.W9CK47"/>